<evidence type="ECO:0000313" key="3">
    <source>
        <dbReference type="Proteomes" id="UP000619079"/>
    </source>
</evidence>
<accession>A0A8J7J4C2</accession>
<keyword evidence="3" id="KW-1185">Reference proteome</keyword>
<dbReference type="Proteomes" id="UP000619079">
    <property type="component" value="Unassembled WGS sequence"/>
</dbReference>
<feature type="region of interest" description="Disordered" evidence="1">
    <location>
        <begin position="1581"/>
        <end position="1611"/>
    </location>
</feature>
<organism evidence="2 3">
    <name type="scientific">Sedimentitalea arenosa</name>
    <dbReference type="NCBI Taxonomy" id="2798803"/>
    <lineage>
        <taxon>Bacteria</taxon>
        <taxon>Pseudomonadati</taxon>
        <taxon>Pseudomonadota</taxon>
        <taxon>Alphaproteobacteria</taxon>
        <taxon>Rhodobacterales</taxon>
        <taxon>Paracoccaceae</taxon>
        <taxon>Sedimentitalea</taxon>
    </lineage>
</organism>
<comment type="caution">
    <text evidence="2">The sequence shown here is derived from an EMBL/GenBank/DDBJ whole genome shotgun (WGS) entry which is preliminary data.</text>
</comment>
<dbReference type="EMBL" id="JAELVR010000015">
    <property type="protein sequence ID" value="MBJ6373555.1"/>
    <property type="molecule type" value="Genomic_DNA"/>
</dbReference>
<feature type="compositionally biased region" description="Basic and acidic residues" evidence="1">
    <location>
        <begin position="1581"/>
        <end position="1590"/>
    </location>
</feature>
<dbReference type="RefSeq" id="WP_199026429.1">
    <property type="nucleotide sequence ID" value="NZ_JAELVR010000015.1"/>
</dbReference>
<evidence type="ECO:0000313" key="2">
    <source>
        <dbReference type="EMBL" id="MBJ6373555.1"/>
    </source>
</evidence>
<gene>
    <name evidence="2" type="ORF">JF290_18690</name>
</gene>
<name>A0A8J7J4C2_9RHOB</name>
<reference evidence="2" key="1">
    <citation type="submission" date="2020-12" db="EMBL/GenBank/DDBJ databases">
        <title>Sedimentitalea sp. nov., isolated from sand in Incheon.</title>
        <authorList>
            <person name="Kim W."/>
        </authorList>
    </citation>
    <scope>NUCLEOTIDE SEQUENCE</scope>
    <source>
        <strain evidence="2">CAU 1593</strain>
    </source>
</reference>
<protein>
    <submittedName>
        <fullName evidence="2">Uncharacterized protein</fullName>
    </submittedName>
</protein>
<evidence type="ECO:0000256" key="1">
    <source>
        <dbReference type="SAM" id="MobiDB-lite"/>
    </source>
</evidence>
<sequence>MGRLEKLRKFKRKWGYDDFHVGSGGKMEAFGVDDALRDRVAKTLFALDPGAAAKFRARFENPEAVNLDGLKALLEAISDQEELVREVGEVAERIRFNTASPTPDLIGRIAKALGSEHPKAEALKEWQDDLTRPYDPMQTELAVSILNRVRDRGTVDRTAAIDQVANRIYSTDRRQELVALTGGHYIAESYGLRTIKDMSDAPDMGGTANLSGIRNVHDESSVYQRDSLKSDLNDKLKKIYNDCKEGKDRPKVTYTGGDLPKLKKNKQEATFFVNSAKVDRRLDKIYTDQWVHPEDTALKFKANYIETVTLDQNIHVLLMKKQGLNDKQLQAFQHVLLSGSGSTPSAYAIERAESPSRATDLLSKPELLDDTAPPNDSALERIAKSKGATRLADLPDTHPMKQTALASAKMVSGMQDALSKLTDPKATQFKQNKLVKSALDKIERLMQVMPSYAEDTPRFSKLFDLLVDEVYLVLATCKPYSIDSYRETTDKVTEERIPILTRKDDMPKAQHKTFLVSTGMGAMSAAVEAAYARTGSRKLHLVDSNKKNSHSANYFEVEGHLIGESVTGDMTKKEAVAEEDYTPPVIMATLNPSTPTNPEVDTGKTAWTIEALIKNVGKVLTFHGERLRHESCTKPAVLVIDATVERDGSGEEQEMNQVVSAFAGEVNEGILEIIFIKSYQKYPSLGAGKAMAGGLTVIGNRPEAGEPFAGEPWASAQASETDENIMANDEAQIVTHFLTHESDVERKMLARAAKNASFVRSFLPGADVLPKDSPMAYDAGLPFIAMPNSNVAVGTSGQGDRLLDELLINQGVEPRMSFGFQNTSGLPTSPGMMRIGIGQESEAELVEKLYGTLMLATTGMSADHTKHDKDQVGYLPEGRATADSVRKVAGVATDKGFSQIAKGLSAERAPAAADKVAVARLLKAGLLQEEEVKRGEGGVIEVPDHETITEKTALLTGQVREMSAARKESQRTLSELRLSGEAEALAALLDQPVPQEERDLAAVESFGEDEEDKWRRKVGLCLLDNADLLPDLPALKWNDPQTQDHLVEPDTGELRRLLGLLAEARKADTTRRARSMLAGNAKLLRELAMPLPVGEVDPSLDLPKTTREAGEALDRLSPTLDPAEMKMRLAKIAESRGGAAREAALKALKAAPKGVFESGELDDLDVRSLADLQTLVARLDTAQGRTLRELAIAEPANAAWREKTITALLRAGVLKPDEIVRAEKAVLAPSDAELDAKMQEIASADATTPEGLRRKLAVVVSMRKVDIQVESLALSRQSFPRARVPKEESDRQAWRETIRRTLGSKAPAEEADDTEYLEALESAKTGWRLASVELLKANDRPPPKAPAPPKGDTGEELKAHARKMSDYDAELRLALAELDDATRMHGAIEAGFDLPEGTEIGVEAQFLPNIVASCASTQLAAMKDETAFCDLFDVLRDVGLDQLSNETRERLMDRRGKIALKGLKVDSSDEELEKLARIAESFPYGEGPGRLLTGTDLESLLKKPEAAPAPFAPDKILAIAKALTRGMSLTEIADALPGLVEKADKVEIKPTKKVKGQAASTTEQKALAQSVAVILKQRLDEAGARQKRDPSQAPVRNPNLFAGDQTPQREGLEPMTAEELEALRTGVRTQIETAIGFDVLPK</sequence>
<proteinExistence type="predicted"/>
<feature type="region of interest" description="Disordered" evidence="1">
    <location>
        <begin position="1335"/>
        <end position="1357"/>
    </location>
</feature>